<dbReference type="Pfam" id="PF03705">
    <property type="entry name" value="CheR_N"/>
    <property type="match status" value="1"/>
</dbReference>
<dbReference type="InterPro" id="IPR029063">
    <property type="entry name" value="SAM-dependent_MTases_sf"/>
</dbReference>
<comment type="caution">
    <text evidence="7">The sequence shown here is derived from an EMBL/GenBank/DDBJ whole genome shotgun (WGS) entry which is preliminary data.</text>
</comment>
<evidence type="ECO:0000256" key="3">
    <source>
        <dbReference type="ARBA" id="ARBA00022603"/>
    </source>
</evidence>
<reference evidence="7 8" key="1">
    <citation type="submission" date="2021-11" db="EMBL/GenBank/DDBJ databases">
        <authorList>
            <person name="Depoorter E."/>
        </authorList>
    </citation>
    <scope>NUCLEOTIDE SEQUENCE [LARGE SCALE GENOMIC DNA]</scope>
    <source>
        <strain evidence="7 8">LMG 24286</strain>
    </source>
</reference>
<dbReference type="InterPro" id="IPR000780">
    <property type="entry name" value="CheR_MeTrfase"/>
</dbReference>
<name>A0ABM8Z9A1_9LACO</name>
<evidence type="ECO:0000256" key="1">
    <source>
        <dbReference type="ARBA" id="ARBA00001541"/>
    </source>
</evidence>
<evidence type="ECO:0000313" key="7">
    <source>
        <dbReference type="EMBL" id="CAH0417905.1"/>
    </source>
</evidence>
<dbReference type="Gene3D" id="3.40.50.150">
    <property type="entry name" value="Vaccinia Virus protein VP39"/>
    <property type="match status" value="1"/>
</dbReference>
<protein>
    <recommendedName>
        <fullName evidence="2">protein-glutamate O-methyltransferase</fullName>
        <ecNumber evidence="2">2.1.1.80</ecNumber>
    </recommendedName>
</protein>
<keyword evidence="3 7" id="KW-0489">Methyltransferase</keyword>
<dbReference type="PANTHER" id="PTHR24422">
    <property type="entry name" value="CHEMOTAXIS PROTEIN METHYLTRANSFERASE"/>
    <property type="match status" value="1"/>
</dbReference>
<dbReference type="SUPFAM" id="SSF47757">
    <property type="entry name" value="Chemotaxis receptor methyltransferase CheR, N-terminal domain"/>
    <property type="match status" value="1"/>
</dbReference>
<dbReference type="Pfam" id="PF01739">
    <property type="entry name" value="CheR"/>
    <property type="match status" value="1"/>
</dbReference>
<dbReference type="SUPFAM" id="SSF53335">
    <property type="entry name" value="S-adenosyl-L-methionine-dependent methyltransferases"/>
    <property type="match status" value="1"/>
</dbReference>
<dbReference type="GO" id="GO:0032259">
    <property type="term" value="P:methylation"/>
    <property type="evidence" value="ECO:0007669"/>
    <property type="project" value="UniProtKB-KW"/>
</dbReference>
<organism evidence="7 8">
    <name type="scientific">Periweissella ghanensis</name>
    <dbReference type="NCBI Taxonomy" id="467997"/>
    <lineage>
        <taxon>Bacteria</taxon>
        <taxon>Bacillati</taxon>
        <taxon>Bacillota</taxon>
        <taxon>Bacilli</taxon>
        <taxon>Lactobacillales</taxon>
        <taxon>Lactobacillaceae</taxon>
        <taxon>Periweissella</taxon>
    </lineage>
</organism>
<evidence type="ECO:0000256" key="4">
    <source>
        <dbReference type="ARBA" id="ARBA00022679"/>
    </source>
</evidence>
<dbReference type="InterPro" id="IPR036804">
    <property type="entry name" value="CheR_N_sf"/>
</dbReference>
<dbReference type="RefSeq" id="WP_230098035.1">
    <property type="nucleotide sequence ID" value="NZ_CAKKNT010000002.1"/>
</dbReference>
<feature type="domain" description="CheR-type methyltransferase" evidence="6">
    <location>
        <begin position="1"/>
        <end position="258"/>
    </location>
</feature>
<keyword evidence="5" id="KW-0949">S-adenosyl-L-methionine</keyword>
<dbReference type="InterPro" id="IPR022642">
    <property type="entry name" value="CheR_C"/>
</dbReference>
<dbReference type="EMBL" id="CAKKNT010000002">
    <property type="protein sequence ID" value="CAH0417905.1"/>
    <property type="molecule type" value="Genomic_DNA"/>
</dbReference>
<comment type="catalytic activity">
    <reaction evidence="1">
        <text>L-glutamyl-[protein] + S-adenosyl-L-methionine = [protein]-L-glutamate 5-O-methyl ester + S-adenosyl-L-homocysteine</text>
        <dbReference type="Rhea" id="RHEA:24452"/>
        <dbReference type="Rhea" id="RHEA-COMP:10208"/>
        <dbReference type="Rhea" id="RHEA-COMP:10311"/>
        <dbReference type="ChEBI" id="CHEBI:29973"/>
        <dbReference type="ChEBI" id="CHEBI:57856"/>
        <dbReference type="ChEBI" id="CHEBI:59789"/>
        <dbReference type="ChEBI" id="CHEBI:82795"/>
        <dbReference type="EC" id="2.1.1.80"/>
    </reaction>
</comment>
<evidence type="ECO:0000259" key="6">
    <source>
        <dbReference type="PROSITE" id="PS50123"/>
    </source>
</evidence>
<keyword evidence="4 7" id="KW-0808">Transferase</keyword>
<gene>
    <name evidence="7" type="primary">cheR</name>
    <name evidence="7" type="ORF">WGH24286_00321</name>
</gene>
<dbReference type="GO" id="GO:0008983">
    <property type="term" value="F:protein-glutamate O-methyltransferase activity"/>
    <property type="evidence" value="ECO:0007669"/>
    <property type="project" value="UniProtKB-EC"/>
</dbReference>
<accession>A0ABM8Z9A1</accession>
<dbReference type="Proteomes" id="UP000789719">
    <property type="component" value="Unassembled WGS sequence"/>
</dbReference>
<dbReference type="InterPro" id="IPR022641">
    <property type="entry name" value="CheR_N"/>
</dbReference>
<dbReference type="PANTHER" id="PTHR24422:SF19">
    <property type="entry name" value="CHEMOTAXIS PROTEIN METHYLTRANSFERASE"/>
    <property type="match status" value="1"/>
</dbReference>
<dbReference type="PRINTS" id="PR00996">
    <property type="entry name" value="CHERMTFRASE"/>
</dbReference>
<dbReference type="InterPro" id="IPR050903">
    <property type="entry name" value="Bact_Chemotaxis_MeTrfase"/>
</dbReference>
<evidence type="ECO:0000256" key="2">
    <source>
        <dbReference type="ARBA" id="ARBA00012534"/>
    </source>
</evidence>
<proteinExistence type="predicted"/>
<dbReference type="SMART" id="SM00138">
    <property type="entry name" value="MeTrc"/>
    <property type="match status" value="1"/>
</dbReference>
<dbReference type="PROSITE" id="PS50123">
    <property type="entry name" value="CHER"/>
    <property type="match status" value="1"/>
</dbReference>
<sequence length="258" mass="29785">MIQNFEQFSTWVEATYGLHLTAYKERQMERRLLTLIDKLELSGFDQYCQLLQKDPQAREAFFQYVTINVTDFYRNPEIFEIFERYLVAHQATQTGPIRIWSAACSIGSEPYTLAMMATKHQLSNISITATDLDKAVLATAQAGCYSTVEVRNVPGADLVRYFDLVGPNQYQINPRIQQLVTFKRHDLLGDPYGHDYHFIVCRNVTIYFKPEARDEVYQKFSDALAPGGILFTGATETINFPEKFNLKKIDNFIYQKVN</sequence>
<dbReference type="EC" id="2.1.1.80" evidence="2"/>
<evidence type="ECO:0000313" key="8">
    <source>
        <dbReference type="Proteomes" id="UP000789719"/>
    </source>
</evidence>
<keyword evidence="8" id="KW-1185">Reference proteome</keyword>
<dbReference type="Gene3D" id="1.10.155.10">
    <property type="entry name" value="Chemotaxis receptor methyltransferase CheR, N-terminal domain"/>
    <property type="match status" value="1"/>
</dbReference>
<evidence type="ECO:0000256" key="5">
    <source>
        <dbReference type="ARBA" id="ARBA00022691"/>
    </source>
</evidence>